<dbReference type="EMBL" id="CP041185">
    <property type="protein sequence ID" value="QDG73876.1"/>
    <property type="molecule type" value="Genomic_DNA"/>
</dbReference>
<dbReference type="Gene3D" id="1.10.260.40">
    <property type="entry name" value="lambda repressor-like DNA-binding domains"/>
    <property type="match status" value="1"/>
</dbReference>
<accession>A0A4Y6RMT8</accession>
<keyword evidence="3" id="KW-1185">Reference proteome</keyword>
<proteinExistence type="predicted"/>
<evidence type="ECO:0000313" key="3">
    <source>
        <dbReference type="Proteomes" id="UP000316665"/>
    </source>
</evidence>
<dbReference type="InterPro" id="IPR010982">
    <property type="entry name" value="Lambda_DNA-bd_dom_sf"/>
</dbReference>
<dbReference type="Proteomes" id="UP000316665">
    <property type="component" value="Chromosome"/>
</dbReference>
<evidence type="ECO:0000313" key="2">
    <source>
        <dbReference type="EMBL" id="QDG73876.1"/>
    </source>
</evidence>
<dbReference type="GO" id="GO:0003677">
    <property type="term" value="F:DNA binding"/>
    <property type="evidence" value="ECO:0007669"/>
    <property type="project" value="InterPro"/>
</dbReference>
<dbReference type="OrthoDB" id="6446140at2"/>
<sequence>MNPLDKAIQLCGGLSALAKEIDVSSARLGNWRLRSVPIEYCLAIETATAGEVSRKDLRPDDWHKIWPDLAAASAPRRATDPAPALGHAGRQPPTTNAIFDTVPLRAAVGIDGGAKP</sequence>
<protein>
    <submittedName>
        <fullName evidence="2">Helix-turn-helix domain-containing protein</fullName>
    </submittedName>
</protein>
<evidence type="ECO:0000256" key="1">
    <source>
        <dbReference type="SAM" id="MobiDB-lite"/>
    </source>
</evidence>
<dbReference type="SUPFAM" id="SSF47413">
    <property type="entry name" value="lambda repressor-like DNA-binding domains"/>
    <property type="match status" value="1"/>
</dbReference>
<gene>
    <name evidence="2" type="ORF">FJQ89_02415</name>
</gene>
<dbReference type="KEGG" id="jas:FJQ89_02415"/>
<name>A0A4Y6RMT8_9BURK</name>
<feature type="region of interest" description="Disordered" evidence="1">
    <location>
        <begin position="72"/>
        <end position="96"/>
    </location>
</feature>
<dbReference type="AlphaFoldDB" id="A0A4Y6RMT8"/>
<reference evidence="2 3" key="1">
    <citation type="submission" date="2019-06" db="EMBL/GenBank/DDBJ databases">
        <title>Complete genome sequence of Janthinobacterium sp. SNU WT3 isolated from diseased rainbow trout.</title>
        <authorList>
            <person name="Oh W.T."/>
            <person name="Park S.C."/>
        </authorList>
    </citation>
    <scope>NUCLEOTIDE SEQUENCE [LARGE SCALE GENOMIC DNA]</scope>
    <source>
        <strain evidence="2 3">SNU WT3</strain>
    </source>
</reference>
<organism evidence="2 3">
    <name type="scientific">Janthinobacterium tructae</name>
    <dbReference type="NCBI Taxonomy" id="2590869"/>
    <lineage>
        <taxon>Bacteria</taxon>
        <taxon>Pseudomonadati</taxon>
        <taxon>Pseudomonadota</taxon>
        <taxon>Betaproteobacteria</taxon>
        <taxon>Burkholderiales</taxon>
        <taxon>Oxalobacteraceae</taxon>
        <taxon>Janthinobacterium</taxon>
    </lineage>
</organism>
<dbReference type="Pfam" id="PF15943">
    <property type="entry name" value="YdaS_toxin"/>
    <property type="match status" value="1"/>
</dbReference>
<dbReference type="InterPro" id="IPR031856">
    <property type="entry name" value="YdaS_toxin-like"/>
</dbReference>